<evidence type="ECO:0000256" key="3">
    <source>
        <dbReference type="ARBA" id="ARBA00023295"/>
    </source>
</evidence>
<name>A0ABS5JSF2_9BACT</name>
<evidence type="ECO:0000313" key="7">
    <source>
        <dbReference type="EMBL" id="MBS2097813.1"/>
    </source>
</evidence>
<dbReference type="RefSeq" id="WP_212214700.1">
    <property type="nucleotide sequence ID" value="NZ_JAGUCO010000003.1"/>
</dbReference>
<dbReference type="EMBL" id="JAGUCO010000003">
    <property type="protein sequence ID" value="MBS2097813.1"/>
    <property type="molecule type" value="Genomic_DNA"/>
</dbReference>
<reference evidence="7 8" key="1">
    <citation type="journal article" date="2015" name="Int. J. Syst. Evol. Microbiol.">
        <title>Carboxylicivirga linearis sp. nov., isolated from a sea cucumber culture pond.</title>
        <authorList>
            <person name="Wang F.Q."/>
            <person name="Zhou Y.X."/>
            <person name="Lin X.Z."/>
            <person name="Chen G.J."/>
            <person name="Du Z.J."/>
        </authorList>
    </citation>
    <scope>NUCLEOTIDE SEQUENCE [LARGE SCALE GENOMIC DNA]</scope>
    <source>
        <strain evidence="7 8">FB218</strain>
    </source>
</reference>
<dbReference type="SUPFAM" id="SSF75005">
    <property type="entry name" value="Arabinanase/levansucrase/invertase"/>
    <property type="match status" value="1"/>
</dbReference>
<dbReference type="Proteomes" id="UP000708576">
    <property type="component" value="Unassembled WGS sequence"/>
</dbReference>
<organism evidence="7 8">
    <name type="scientific">Carboxylicivirga linearis</name>
    <dbReference type="NCBI Taxonomy" id="1628157"/>
    <lineage>
        <taxon>Bacteria</taxon>
        <taxon>Pseudomonadati</taxon>
        <taxon>Bacteroidota</taxon>
        <taxon>Bacteroidia</taxon>
        <taxon>Marinilabiliales</taxon>
        <taxon>Marinilabiliaceae</taxon>
        <taxon>Carboxylicivirga</taxon>
    </lineage>
</organism>
<keyword evidence="8" id="KW-1185">Reference proteome</keyword>
<dbReference type="Gene3D" id="2.115.10.20">
    <property type="entry name" value="Glycosyl hydrolase domain, family 43"/>
    <property type="match status" value="1"/>
</dbReference>
<gene>
    <name evidence="7" type="ORF">KEM10_05940</name>
</gene>
<keyword evidence="2 4" id="KW-0378">Hydrolase</keyword>
<dbReference type="InterPro" id="IPR051795">
    <property type="entry name" value="Glycosyl_Hydrlase_43"/>
</dbReference>
<proteinExistence type="inferred from homology"/>
<evidence type="ECO:0000313" key="8">
    <source>
        <dbReference type="Proteomes" id="UP000708576"/>
    </source>
</evidence>
<dbReference type="Pfam" id="PF17851">
    <property type="entry name" value="GH43_C2"/>
    <property type="match status" value="1"/>
</dbReference>
<feature type="domain" description="Beta-xylosidase C-terminal Concanavalin A-like" evidence="6">
    <location>
        <begin position="337"/>
        <end position="537"/>
    </location>
</feature>
<evidence type="ECO:0000256" key="5">
    <source>
        <dbReference type="SAM" id="SignalP"/>
    </source>
</evidence>
<protein>
    <submittedName>
        <fullName evidence="7">Glycoside hydrolase 43 family protein</fullName>
    </submittedName>
</protein>
<dbReference type="InterPro" id="IPR041542">
    <property type="entry name" value="GH43_C2"/>
</dbReference>
<dbReference type="Gene3D" id="2.60.120.200">
    <property type="match status" value="1"/>
</dbReference>
<keyword evidence="5" id="KW-0732">Signal</keyword>
<dbReference type="SUPFAM" id="SSF49899">
    <property type="entry name" value="Concanavalin A-like lectins/glucanases"/>
    <property type="match status" value="1"/>
</dbReference>
<comment type="similarity">
    <text evidence="1 4">Belongs to the glycosyl hydrolase 43 family.</text>
</comment>
<feature type="signal peptide" evidence="5">
    <location>
        <begin position="1"/>
        <end position="17"/>
    </location>
</feature>
<dbReference type="InterPro" id="IPR023296">
    <property type="entry name" value="Glyco_hydro_beta-prop_sf"/>
</dbReference>
<evidence type="ECO:0000256" key="4">
    <source>
        <dbReference type="RuleBase" id="RU361187"/>
    </source>
</evidence>
<dbReference type="PANTHER" id="PTHR42812">
    <property type="entry name" value="BETA-XYLOSIDASE"/>
    <property type="match status" value="1"/>
</dbReference>
<comment type="caution">
    <text evidence="7">The sequence shown here is derived from an EMBL/GenBank/DDBJ whole genome shotgun (WGS) entry which is preliminary data.</text>
</comment>
<dbReference type="CDD" id="cd09001">
    <property type="entry name" value="GH43_FsAxh1-like"/>
    <property type="match status" value="1"/>
</dbReference>
<evidence type="ECO:0000256" key="1">
    <source>
        <dbReference type="ARBA" id="ARBA00009865"/>
    </source>
</evidence>
<evidence type="ECO:0000259" key="6">
    <source>
        <dbReference type="Pfam" id="PF17851"/>
    </source>
</evidence>
<accession>A0ABS5JSF2</accession>
<dbReference type="InterPro" id="IPR013320">
    <property type="entry name" value="ConA-like_dom_sf"/>
</dbReference>
<dbReference type="GO" id="GO:0016787">
    <property type="term" value="F:hydrolase activity"/>
    <property type="evidence" value="ECO:0007669"/>
    <property type="project" value="UniProtKB-KW"/>
</dbReference>
<sequence length="538" mass="61404">MKKILFLILLISSNLSAQHKDLIWKPDLGNGKYQNPIIYADYSDPDVVRVGDDYYMTSSSFSHFPGLPILHSKDLVNWTLIAHAAIEYPDDAFDKPQHGNGIWAPSFRYHNNEFYIYFGDPDRGVFMTKAKNAEGPWEPLKLIKKVTGWIDCCPLWDDDGKAYLVHAFANSRSGIKSILAVCPLNEEGTEVLETSTIVFNGQKDYPTIEGPKFYKRNGYYYIFAPAGGVKPGWQTVLRSKNIYGPYEDKIVLEQGSTNINGPHQGGWVTTQTGEDWFIHFQDRYAYGRVVHLNPMRWEEDWPVMGVDYDGNGIGEPVSEYTKPNVGNTYPVSIPQTSDEFESDQLGLQWQWNSNFDKNWYSLTEKTGSLRLYPEIITDSDNLWNIGRLLLQKTPTTDFSAVTKMTLEANTEGEQAGLLVFGMDYSYITIEKTDEGYLLKQVNCLNARKGKHEAVVQSIPYKYHSIYLKVDIYPENPDDIIPKVICKFSYSKNGKRYIPFGEDFIAKEGRWVGAKVGIFANANKETSGYADFDWFRIEK</sequence>
<keyword evidence="3 4" id="KW-0326">Glycosidase</keyword>
<dbReference type="PANTHER" id="PTHR42812:SF12">
    <property type="entry name" value="BETA-XYLOSIDASE-RELATED"/>
    <property type="match status" value="1"/>
</dbReference>
<evidence type="ECO:0000256" key="2">
    <source>
        <dbReference type="ARBA" id="ARBA00022801"/>
    </source>
</evidence>
<dbReference type="InterPro" id="IPR006710">
    <property type="entry name" value="Glyco_hydro_43"/>
</dbReference>
<dbReference type="Pfam" id="PF04616">
    <property type="entry name" value="Glyco_hydro_43"/>
    <property type="match status" value="1"/>
</dbReference>
<feature type="chain" id="PRO_5046071757" evidence="5">
    <location>
        <begin position="18"/>
        <end position="538"/>
    </location>
</feature>